<reference evidence="2" key="1">
    <citation type="submission" date="2023-03" db="EMBL/GenBank/DDBJ databases">
        <authorList>
            <person name="Steffen K."/>
            <person name="Cardenas P."/>
        </authorList>
    </citation>
    <scope>NUCLEOTIDE SEQUENCE</scope>
</reference>
<dbReference type="SUPFAM" id="SSF51430">
    <property type="entry name" value="NAD(P)-linked oxidoreductase"/>
    <property type="match status" value="1"/>
</dbReference>
<dbReference type="InterPro" id="IPR036812">
    <property type="entry name" value="NAD(P)_OxRdtase_dom_sf"/>
</dbReference>
<evidence type="ECO:0000259" key="1">
    <source>
        <dbReference type="Pfam" id="PF00248"/>
    </source>
</evidence>
<accession>A0AA35S543</accession>
<dbReference type="Gene3D" id="3.20.20.100">
    <property type="entry name" value="NADP-dependent oxidoreductase domain"/>
    <property type="match status" value="1"/>
</dbReference>
<evidence type="ECO:0000313" key="2">
    <source>
        <dbReference type="EMBL" id="CAI8023369.1"/>
    </source>
</evidence>
<dbReference type="Pfam" id="PF00248">
    <property type="entry name" value="Aldo_ket_red"/>
    <property type="match status" value="1"/>
</dbReference>
<proteinExistence type="predicted"/>
<dbReference type="Proteomes" id="UP001174909">
    <property type="component" value="Unassembled WGS sequence"/>
</dbReference>
<dbReference type="PANTHER" id="PTHR43312:SF1">
    <property type="entry name" value="NADP-DEPENDENT OXIDOREDUCTASE DOMAIN-CONTAINING PROTEIN"/>
    <property type="match status" value="1"/>
</dbReference>
<dbReference type="EMBL" id="CASHTH010002004">
    <property type="protein sequence ID" value="CAI8023369.1"/>
    <property type="molecule type" value="Genomic_DNA"/>
</dbReference>
<dbReference type="InterPro" id="IPR053135">
    <property type="entry name" value="AKR2_Oxidoreductase"/>
</dbReference>
<gene>
    <name evidence="2" type="ORF">GBAR_LOCUS13660</name>
</gene>
<dbReference type="CDD" id="cd19086">
    <property type="entry name" value="AKR_AKR11C1"/>
    <property type="match status" value="1"/>
</dbReference>
<organism evidence="2 3">
    <name type="scientific">Geodia barretti</name>
    <name type="common">Barrett's horny sponge</name>
    <dbReference type="NCBI Taxonomy" id="519541"/>
    <lineage>
        <taxon>Eukaryota</taxon>
        <taxon>Metazoa</taxon>
        <taxon>Porifera</taxon>
        <taxon>Demospongiae</taxon>
        <taxon>Heteroscleromorpha</taxon>
        <taxon>Tetractinellida</taxon>
        <taxon>Astrophorina</taxon>
        <taxon>Geodiidae</taxon>
        <taxon>Geodia</taxon>
    </lineage>
</organism>
<comment type="caution">
    <text evidence="2">The sequence shown here is derived from an EMBL/GenBank/DDBJ whole genome shotgun (WGS) entry which is preliminary data.</text>
</comment>
<keyword evidence="3" id="KW-1185">Reference proteome</keyword>
<dbReference type="AlphaFoldDB" id="A0AA35S543"/>
<dbReference type="InterPro" id="IPR023210">
    <property type="entry name" value="NADP_OxRdtase_dom"/>
</dbReference>
<feature type="domain" description="NADP-dependent oxidoreductase" evidence="1">
    <location>
        <begin position="16"/>
        <end position="319"/>
    </location>
</feature>
<dbReference type="PANTHER" id="PTHR43312">
    <property type="entry name" value="D-THREO-ALDOSE 1-DEHYDROGENASE"/>
    <property type="match status" value="1"/>
</dbReference>
<protein>
    <submittedName>
        <fullName evidence="2">Uncharacterized oxidoreductase YqkF</fullName>
    </submittedName>
</protein>
<sequence length="335" mass="38691">MKYRNLPRTDLLLSEVGFGVWTVATNWWGLIPEETRRSLLEEALELGINFFDTADTYGEGYGEEVLAKFMGHRRHEMIIATKFGYDFYDTTTPRIGHQERPQKFEPEFIRFACEQSLRRLNTDYIDLYQLHNPRVPAIESDEVFETLEDLKHEGKIRFYGSALGPDIGWFEEGQLSMEERHVNSIQIIYSILEQDPAKDFFPIAAKEEVGLLSRVPHASEALTGRYDAPPEFDESDHRSFRRHQWLSEALVKVDQVKFLAGEDVGRTMSQAAIQFVLNQPTITSVLPNFTTLEELKEYSDAVDTPPISEGDQAIIDDLWANNFYLEEPEPVFREI</sequence>
<name>A0AA35S543_GEOBA</name>
<evidence type="ECO:0000313" key="3">
    <source>
        <dbReference type="Proteomes" id="UP001174909"/>
    </source>
</evidence>